<evidence type="ECO:0000313" key="2">
    <source>
        <dbReference type="Proteomes" id="UP001054945"/>
    </source>
</evidence>
<name>A0AAV4N121_CAEEX</name>
<dbReference type="AlphaFoldDB" id="A0AAV4N121"/>
<protein>
    <submittedName>
        <fullName evidence="1">Uncharacterized protein</fullName>
    </submittedName>
</protein>
<comment type="caution">
    <text evidence="1">The sequence shown here is derived from an EMBL/GenBank/DDBJ whole genome shotgun (WGS) entry which is preliminary data.</text>
</comment>
<accession>A0AAV4N121</accession>
<keyword evidence="2" id="KW-1185">Reference proteome</keyword>
<dbReference type="EMBL" id="BPLR01020295">
    <property type="protein sequence ID" value="GIX76979.1"/>
    <property type="molecule type" value="Genomic_DNA"/>
</dbReference>
<sequence length="160" mass="18645">MSAILNPSFQFLGFKGANLRGMKNKGSSQCFGNELVQDKSKKTIGPLLQTRLQPSYYGTKHKNNVFSPLGLARIPFGRRSCFPKHKIVTVPKRKVVFIRIRFPPNWVLRYIRCSKACSRTPFFYKRFCLNGKLRLDNAHDKHLLSFELHYVDIEWMAHKK</sequence>
<reference evidence="1 2" key="1">
    <citation type="submission" date="2021-06" db="EMBL/GenBank/DDBJ databases">
        <title>Caerostris extrusa draft genome.</title>
        <authorList>
            <person name="Kono N."/>
            <person name="Arakawa K."/>
        </authorList>
    </citation>
    <scope>NUCLEOTIDE SEQUENCE [LARGE SCALE GENOMIC DNA]</scope>
</reference>
<proteinExistence type="predicted"/>
<evidence type="ECO:0000313" key="1">
    <source>
        <dbReference type="EMBL" id="GIX76979.1"/>
    </source>
</evidence>
<dbReference type="Proteomes" id="UP001054945">
    <property type="component" value="Unassembled WGS sequence"/>
</dbReference>
<organism evidence="1 2">
    <name type="scientific">Caerostris extrusa</name>
    <name type="common">Bark spider</name>
    <name type="synonym">Caerostris bankana</name>
    <dbReference type="NCBI Taxonomy" id="172846"/>
    <lineage>
        <taxon>Eukaryota</taxon>
        <taxon>Metazoa</taxon>
        <taxon>Ecdysozoa</taxon>
        <taxon>Arthropoda</taxon>
        <taxon>Chelicerata</taxon>
        <taxon>Arachnida</taxon>
        <taxon>Araneae</taxon>
        <taxon>Araneomorphae</taxon>
        <taxon>Entelegynae</taxon>
        <taxon>Araneoidea</taxon>
        <taxon>Araneidae</taxon>
        <taxon>Caerostris</taxon>
    </lineage>
</organism>
<gene>
    <name evidence="1" type="ORF">CEXT_322241</name>
</gene>